<sequence length="236" mass="28104">MKEHKLISVNYTRLRNAEFGQFFTRLFQDLEKSEINLEEDESLKEMFETLKQRLPNYDKSLEQTRGKEESKKIVALDKVRDNAVQALRDSIRPYKRNQDETYKSSYDTIYGVLEKYKGLEKENYEEESKDIDILLTILRNSDNKAHVDKLRIKYFIDELEKANKSFNETFAHRSFKTLQADNQNIKLVRKEIAELYNTLSNYVLSMAKVKKTELFIKLLDVINNSRKYYADLIARR</sequence>
<dbReference type="Pfam" id="PF19775">
    <property type="entry name" value="DUF6261"/>
    <property type="match status" value="1"/>
</dbReference>
<gene>
    <name evidence="1" type="ORF">AXF12_08785</name>
    <name evidence="2" type="ORF">SAMEA44541418_02406</name>
</gene>
<keyword evidence="3" id="KW-1185">Reference proteome</keyword>
<evidence type="ECO:0000313" key="4">
    <source>
        <dbReference type="Proteomes" id="UP000215539"/>
    </source>
</evidence>
<dbReference type="Proteomes" id="UP000215539">
    <property type="component" value="Chromosome 1"/>
</dbReference>
<evidence type="ECO:0000313" key="3">
    <source>
        <dbReference type="Proteomes" id="UP000065822"/>
    </source>
</evidence>
<organism evidence="2 4">
    <name type="scientific">Capnocytophaga haemolytica</name>
    <dbReference type="NCBI Taxonomy" id="45243"/>
    <lineage>
        <taxon>Bacteria</taxon>
        <taxon>Pseudomonadati</taxon>
        <taxon>Bacteroidota</taxon>
        <taxon>Flavobacteriia</taxon>
        <taxon>Flavobacteriales</taxon>
        <taxon>Flavobacteriaceae</taxon>
        <taxon>Capnocytophaga</taxon>
    </lineage>
</organism>
<accession>A0AAX2H1K5</accession>
<name>A0AAX2H1K5_9FLAO</name>
<evidence type="ECO:0000313" key="2">
    <source>
        <dbReference type="EMBL" id="SNV16864.1"/>
    </source>
</evidence>
<dbReference type="KEGG" id="chg:AXF12_08785"/>
<protein>
    <submittedName>
        <fullName evidence="2">Uncharacterized protein</fullName>
    </submittedName>
</protein>
<reference evidence="1 3" key="1">
    <citation type="submission" date="2016-02" db="EMBL/GenBank/DDBJ databases">
        <authorList>
            <person name="Holder M.E."/>
            <person name="Ajami N.J."/>
            <person name="Petrosino J.F."/>
        </authorList>
    </citation>
    <scope>NUCLEOTIDE SEQUENCE [LARGE SCALE GENOMIC DNA]</scope>
    <source>
        <strain evidence="1 3">CCUG 32990</strain>
    </source>
</reference>
<dbReference type="AlphaFoldDB" id="A0AAX2H1K5"/>
<reference evidence="2 4" key="2">
    <citation type="submission" date="2017-06" db="EMBL/GenBank/DDBJ databases">
        <authorList>
            <consortium name="Pathogen Informatics"/>
        </authorList>
    </citation>
    <scope>NUCLEOTIDE SEQUENCE [LARGE SCALE GENOMIC DNA]</scope>
    <source>
        <strain evidence="2 4">NCTC12947</strain>
    </source>
</reference>
<dbReference type="EMBL" id="LT906449">
    <property type="protein sequence ID" value="SNV16864.1"/>
    <property type="molecule type" value="Genomic_DNA"/>
</dbReference>
<proteinExistence type="predicted"/>
<evidence type="ECO:0000313" key="1">
    <source>
        <dbReference type="EMBL" id="AMD85597.1"/>
    </source>
</evidence>
<dbReference type="InterPro" id="IPR046228">
    <property type="entry name" value="DUF6261"/>
</dbReference>
<dbReference type="Proteomes" id="UP000065822">
    <property type="component" value="Chromosome"/>
</dbReference>
<dbReference type="EMBL" id="CP014227">
    <property type="protein sequence ID" value="AMD85597.1"/>
    <property type="molecule type" value="Genomic_DNA"/>
</dbReference>
<dbReference type="RefSeq" id="WP_066430344.1">
    <property type="nucleotide sequence ID" value="NZ_CP014227.1"/>
</dbReference>